<comment type="similarity">
    <text evidence="1 5">Belongs to the aldehyde dehydrogenase family.</text>
</comment>
<dbReference type="Gene3D" id="3.40.309.10">
    <property type="entry name" value="Aldehyde Dehydrogenase, Chain A, domain 2"/>
    <property type="match status" value="1"/>
</dbReference>
<dbReference type="InterPro" id="IPR016163">
    <property type="entry name" value="Ald_DH_C"/>
</dbReference>
<dbReference type="InterPro" id="IPR016162">
    <property type="entry name" value="Ald_DH_N"/>
</dbReference>
<feature type="active site" evidence="4">
    <location>
        <position position="264"/>
    </location>
</feature>
<evidence type="ECO:0000256" key="4">
    <source>
        <dbReference type="PROSITE-ProRule" id="PRU10007"/>
    </source>
</evidence>
<dbReference type="PANTHER" id="PTHR11699">
    <property type="entry name" value="ALDEHYDE DEHYDROGENASE-RELATED"/>
    <property type="match status" value="1"/>
</dbReference>
<dbReference type="RefSeq" id="WP_179264499.1">
    <property type="nucleotide sequence ID" value="NZ_CP058601.1"/>
</dbReference>
<dbReference type="EMBL" id="CP058601">
    <property type="protein sequence ID" value="QLG51209.1"/>
    <property type="molecule type" value="Genomic_DNA"/>
</dbReference>
<dbReference type="InterPro" id="IPR029510">
    <property type="entry name" value="Ald_DH_CS_GLU"/>
</dbReference>
<dbReference type="GO" id="GO:0006081">
    <property type="term" value="P:aldehyde metabolic process"/>
    <property type="evidence" value="ECO:0007669"/>
    <property type="project" value="InterPro"/>
</dbReference>
<protein>
    <submittedName>
        <fullName evidence="7">Succinate-semialdehyde dehydrogenase (NADP(+))</fullName>
    </submittedName>
</protein>
<keyword evidence="3 5" id="KW-0560">Oxidoreductase</keyword>
<dbReference type="GeneID" id="56034182"/>
<dbReference type="SUPFAM" id="SSF53720">
    <property type="entry name" value="ALDH-like"/>
    <property type="match status" value="1"/>
</dbReference>
<dbReference type="PROSITE" id="PS00687">
    <property type="entry name" value="ALDEHYDE_DEHYDR_GLU"/>
    <property type="match status" value="1"/>
</dbReference>
<dbReference type="Pfam" id="PF00171">
    <property type="entry name" value="Aldedh"/>
    <property type="match status" value="1"/>
</dbReference>
<gene>
    <name evidence="7" type="ORF">HYG82_12785</name>
</gene>
<evidence type="ECO:0000313" key="7">
    <source>
        <dbReference type="EMBL" id="QLG51209.1"/>
    </source>
</evidence>
<dbReference type="Proteomes" id="UP000509241">
    <property type="component" value="Chromosome"/>
</dbReference>
<proteinExistence type="inferred from homology"/>
<dbReference type="GO" id="GO:0016620">
    <property type="term" value="F:oxidoreductase activity, acting on the aldehyde or oxo group of donors, NAD or NADP as acceptor"/>
    <property type="evidence" value="ECO:0007669"/>
    <property type="project" value="InterPro"/>
</dbReference>
<evidence type="ECO:0000313" key="8">
    <source>
        <dbReference type="Proteomes" id="UP000509241"/>
    </source>
</evidence>
<sequence>MALETDSPPDALAATGIFDGWLTGLTERIDAAGTETIDVRAPATDAVIGSIPRCTEDDVERAVESARSAQSSWAETPIDERSEILERFGDLVLKRRAELLDCLQLETGKSRRHAVEEVVDVAMACSYYADRGAEALGEDRRRGVFPLATTAHVTYEPVGVVGAISPWNYPLTLSLTDVLPALVAGNTVVLKPDEKTPYTALAMADLLERAGLPDGCFEIVTGRGATVGPALIDRVDYVSFTGSTETGRSVAERAGRNLIGCSLELGGKNPLLVLDDADVEEAARGAVQACFTNAGQLCLAAERLYVADAVYDEFLDAFVEETRRLTLGTGFDFADDVGSLIDGDQLERVESHVEDARDRGATVLTGGRRRPDVGPFCYEPTILTDVDPDATAACEETFGPVVSVESVPDVATGIERANDSDYGLNASVWTGNRTRGVAVAREIDCGTVCVNDAYISGWASVDAPMGGFGDSGLGRRHGREGIERYLESRTITTSRIGPLDAPPGIPVSWYARGMFALTRLQHRLPTVSSIERWLRNARF</sequence>
<evidence type="ECO:0000256" key="5">
    <source>
        <dbReference type="RuleBase" id="RU003345"/>
    </source>
</evidence>
<evidence type="ECO:0000256" key="1">
    <source>
        <dbReference type="ARBA" id="ARBA00009986"/>
    </source>
</evidence>
<dbReference type="OrthoDB" id="6342at2157"/>
<name>A0A7D5GV51_9EURY</name>
<evidence type="ECO:0000256" key="2">
    <source>
        <dbReference type="ARBA" id="ARBA00022857"/>
    </source>
</evidence>
<organism evidence="7 8">
    <name type="scientific">Natrinema halophilum</name>
    <dbReference type="NCBI Taxonomy" id="1699371"/>
    <lineage>
        <taxon>Archaea</taxon>
        <taxon>Methanobacteriati</taxon>
        <taxon>Methanobacteriota</taxon>
        <taxon>Stenosarchaea group</taxon>
        <taxon>Halobacteria</taxon>
        <taxon>Halobacteriales</taxon>
        <taxon>Natrialbaceae</taxon>
        <taxon>Natrinema</taxon>
    </lineage>
</organism>
<dbReference type="FunFam" id="3.40.605.10:FF:000010">
    <property type="entry name" value="N-succinylglutamate 5-semialdehyde dehydrogenase"/>
    <property type="match status" value="1"/>
</dbReference>
<dbReference type="KEGG" id="haly:HYG82_12785"/>
<accession>A0A7D5GV51</accession>
<dbReference type="NCBIfam" id="NF006916">
    <property type="entry name" value="PRK09407.1"/>
    <property type="match status" value="1"/>
</dbReference>
<dbReference type="InterPro" id="IPR015590">
    <property type="entry name" value="Aldehyde_DH_dom"/>
</dbReference>
<keyword evidence="2" id="KW-0521">NADP</keyword>
<dbReference type="FunFam" id="3.40.309.10:FF:000009">
    <property type="entry name" value="Aldehyde dehydrogenase A"/>
    <property type="match status" value="1"/>
</dbReference>
<evidence type="ECO:0000259" key="6">
    <source>
        <dbReference type="Pfam" id="PF00171"/>
    </source>
</evidence>
<dbReference type="InterPro" id="IPR016161">
    <property type="entry name" value="Ald_DH/histidinol_DH"/>
</dbReference>
<keyword evidence="8" id="KW-1185">Reference proteome</keyword>
<evidence type="ECO:0000256" key="3">
    <source>
        <dbReference type="ARBA" id="ARBA00023002"/>
    </source>
</evidence>
<feature type="domain" description="Aldehyde dehydrogenase" evidence="6">
    <location>
        <begin position="32"/>
        <end position="491"/>
    </location>
</feature>
<dbReference type="InterPro" id="IPR012394">
    <property type="entry name" value="Aldehyde_DH_NAD(P)"/>
</dbReference>
<dbReference type="AlphaFoldDB" id="A0A7D5GV51"/>
<reference evidence="7 8" key="1">
    <citation type="submission" date="2020-07" db="EMBL/GenBank/DDBJ databases">
        <authorList>
            <person name="Cui H."/>
        </authorList>
    </citation>
    <scope>NUCLEOTIDE SEQUENCE [LARGE SCALE GENOMIC DNA]</scope>
    <source>
        <strain evidence="7 8">YPL8</strain>
    </source>
</reference>
<dbReference type="Gene3D" id="3.40.605.10">
    <property type="entry name" value="Aldehyde Dehydrogenase, Chain A, domain 1"/>
    <property type="match status" value="1"/>
</dbReference>
<dbReference type="PIRSF" id="PIRSF036492">
    <property type="entry name" value="ALDH"/>
    <property type="match status" value="1"/>
</dbReference>